<dbReference type="AlphaFoldDB" id="A0A1V9ZS59"/>
<organism evidence="1 2">
    <name type="scientific">Thraustotheca clavata</name>
    <dbReference type="NCBI Taxonomy" id="74557"/>
    <lineage>
        <taxon>Eukaryota</taxon>
        <taxon>Sar</taxon>
        <taxon>Stramenopiles</taxon>
        <taxon>Oomycota</taxon>
        <taxon>Saprolegniomycetes</taxon>
        <taxon>Saprolegniales</taxon>
        <taxon>Achlyaceae</taxon>
        <taxon>Thraustotheca</taxon>
    </lineage>
</organism>
<sequence length="140" mass="15224">MQSIGAYALSFVLHFLDQAILDENCIGFDGAIAMSNILSETKHMKKLSLRHNSLNRGALNIIETLQHSDAREGVVMISVPEYPPQFYQECLEALLLLPEESWFCEMLGDGDGASVAGTSVGGARVAYFREVLGDDDGGTI</sequence>
<dbReference type="Proteomes" id="UP000243217">
    <property type="component" value="Unassembled WGS sequence"/>
</dbReference>
<accession>A0A1V9ZS59</accession>
<keyword evidence="2" id="KW-1185">Reference proteome</keyword>
<dbReference type="SUPFAM" id="SSF52047">
    <property type="entry name" value="RNI-like"/>
    <property type="match status" value="1"/>
</dbReference>
<evidence type="ECO:0000313" key="2">
    <source>
        <dbReference type="Proteomes" id="UP000243217"/>
    </source>
</evidence>
<name>A0A1V9ZS59_9STRA</name>
<reference evidence="1 2" key="1">
    <citation type="journal article" date="2014" name="Genome Biol. Evol.">
        <title>The secreted proteins of Achlya hypogyna and Thraustotheca clavata identify the ancestral oomycete secretome and reveal gene acquisitions by horizontal gene transfer.</title>
        <authorList>
            <person name="Misner I."/>
            <person name="Blouin N."/>
            <person name="Leonard G."/>
            <person name="Richards T.A."/>
            <person name="Lane C.E."/>
        </authorList>
    </citation>
    <scope>NUCLEOTIDE SEQUENCE [LARGE SCALE GENOMIC DNA]</scope>
    <source>
        <strain evidence="1 2">ATCC 34112</strain>
    </source>
</reference>
<dbReference type="EMBL" id="JNBS01001686">
    <property type="protein sequence ID" value="OQS00809.1"/>
    <property type="molecule type" value="Genomic_DNA"/>
</dbReference>
<comment type="caution">
    <text evidence="1">The sequence shown here is derived from an EMBL/GenBank/DDBJ whole genome shotgun (WGS) entry which is preliminary data.</text>
</comment>
<evidence type="ECO:0000313" key="1">
    <source>
        <dbReference type="EMBL" id="OQS00809.1"/>
    </source>
</evidence>
<gene>
    <name evidence="1" type="ORF">THRCLA_21653</name>
</gene>
<proteinExistence type="predicted"/>
<protein>
    <submittedName>
        <fullName evidence="1">Uncharacterized protein</fullName>
    </submittedName>
</protein>